<comment type="pathway">
    <text evidence="1">Cofactor biosynthesis; tetrahydrofolate biosynthesis; 2-amino-4-hydroxy-6-hydroxymethyl-7,8-dihydropteridine diphosphate from 7,8-dihydroneopterin triphosphate: step 4/4.</text>
</comment>
<evidence type="ECO:0000256" key="3">
    <source>
        <dbReference type="ARBA" id="ARBA00022679"/>
    </source>
</evidence>
<dbReference type="SUPFAM" id="SSF55083">
    <property type="entry name" value="6-hydroxymethyl-7,8-dihydropterin pyrophosphokinase, HPPK"/>
    <property type="match status" value="1"/>
</dbReference>
<dbReference type="GO" id="GO:0016301">
    <property type="term" value="F:kinase activity"/>
    <property type="evidence" value="ECO:0007669"/>
    <property type="project" value="UniProtKB-KW"/>
</dbReference>
<reference evidence="9" key="1">
    <citation type="submission" date="2018-05" db="EMBL/GenBank/DDBJ databases">
        <authorList>
            <person name="Lanie J.A."/>
            <person name="Ng W.-L."/>
            <person name="Kazmierczak K.M."/>
            <person name="Andrzejewski T.M."/>
            <person name="Davidsen T.M."/>
            <person name="Wayne K.J."/>
            <person name="Tettelin H."/>
            <person name="Glass J.I."/>
            <person name="Rusch D."/>
            <person name="Podicherti R."/>
            <person name="Tsui H.-C.T."/>
            <person name="Winkler M.E."/>
        </authorList>
    </citation>
    <scope>NUCLEOTIDE SEQUENCE</scope>
</reference>
<dbReference type="Gene3D" id="3.30.70.560">
    <property type="entry name" value="7,8-Dihydro-6-hydroxymethylpterin-pyrophosphokinase HPPK"/>
    <property type="match status" value="1"/>
</dbReference>
<dbReference type="PANTHER" id="PTHR43071:SF2">
    <property type="entry name" value="2-AMINO-4-HYDROXY-6-HYDROXYMETHYLDIHYDROPTERIDINE PYROPHOSPHOKINASE"/>
    <property type="match status" value="1"/>
</dbReference>
<dbReference type="GO" id="GO:0046654">
    <property type="term" value="P:tetrahydrofolate biosynthetic process"/>
    <property type="evidence" value="ECO:0007669"/>
    <property type="project" value="UniProtKB-UniPathway"/>
</dbReference>
<dbReference type="Pfam" id="PF01288">
    <property type="entry name" value="HPPK"/>
    <property type="match status" value="1"/>
</dbReference>
<evidence type="ECO:0000256" key="7">
    <source>
        <dbReference type="ARBA" id="ARBA00022909"/>
    </source>
</evidence>
<dbReference type="CDD" id="cd00483">
    <property type="entry name" value="HPPK"/>
    <property type="match status" value="1"/>
</dbReference>
<protein>
    <recommendedName>
        <fullName evidence="2">2-amino-4-hydroxy-6-hydroxymethyldihydropteridine diphosphokinase</fullName>
        <ecNumber evidence="2">2.7.6.3</ecNumber>
    </recommendedName>
</protein>
<evidence type="ECO:0000256" key="1">
    <source>
        <dbReference type="ARBA" id="ARBA00005051"/>
    </source>
</evidence>
<dbReference type="NCBIfam" id="TIGR01498">
    <property type="entry name" value="folK"/>
    <property type="match status" value="1"/>
</dbReference>
<evidence type="ECO:0000256" key="6">
    <source>
        <dbReference type="ARBA" id="ARBA00022840"/>
    </source>
</evidence>
<keyword evidence="4" id="KW-0547">Nucleotide-binding</keyword>
<feature type="domain" description="7,8-dihydro-6-hydroxymethylpterin-pyrophosphokinase" evidence="8">
    <location>
        <begin position="90"/>
        <end position="101"/>
    </location>
</feature>
<dbReference type="GO" id="GO:0005524">
    <property type="term" value="F:ATP binding"/>
    <property type="evidence" value="ECO:0007669"/>
    <property type="project" value="UniProtKB-KW"/>
</dbReference>
<dbReference type="GO" id="GO:0046656">
    <property type="term" value="P:folic acid biosynthetic process"/>
    <property type="evidence" value="ECO:0007669"/>
    <property type="project" value="UniProtKB-KW"/>
</dbReference>
<evidence type="ECO:0000256" key="4">
    <source>
        <dbReference type="ARBA" id="ARBA00022741"/>
    </source>
</evidence>
<dbReference type="UniPathway" id="UPA00077">
    <property type="reaction ID" value="UER00155"/>
</dbReference>
<evidence type="ECO:0000313" key="9">
    <source>
        <dbReference type="EMBL" id="SVA04707.1"/>
    </source>
</evidence>
<keyword evidence="5" id="KW-0418">Kinase</keyword>
<sequence>MTKVILVHLGLGSNLGNRLDFLNQACRKLESMPLLKFHSSKIYESEPLLKMQQPNYLNLVVCGLTELAPLELLKKCQQIENRLGRVRKERWGSRNIDIDILSFGDEIIDTDALKIPHPEMVKRSFVLLPLLELSPEWVHPQTGTGIRILWEKWLQTHNEAAPQSVDQIINPADRRP</sequence>
<dbReference type="GO" id="GO:0003848">
    <property type="term" value="F:2-amino-4-hydroxy-6-hydroxymethyldihydropteridine diphosphokinase activity"/>
    <property type="evidence" value="ECO:0007669"/>
    <property type="project" value="UniProtKB-EC"/>
</dbReference>
<dbReference type="PROSITE" id="PS00794">
    <property type="entry name" value="HPPK"/>
    <property type="match status" value="1"/>
</dbReference>
<dbReference type="EMBL" id="UINC01003254">
    <property type="protein sequence ID" value="SVA04707.1"/>
    <property type="molecule type" value="Genomic_DNA"/>
</dbReference>
<accession>A0A381SQP0</accession>
<dbReference type="InterPro" id="IPR035907">
    <property type="entry name" value="Hppk_sf"/>
</dbReference>
<name>A0A381SQP0_9ZZZZ</name>
<dbReference type="EC" id="2.7.6.3" evidence="2"/>
<dbReference type="PANTHER" id="PTHR43071">
    <property type="entry name" value="2-AMINO-4-HYDROXY-6-HYDROXYMETHYLDIHYDROPTERIDINE PYROPHOSPHOKINASE"/>
    <property type="match status" value="1"/>
</dbReference>
<keyword evidence="6" id="KW-0067">ATP-binding</keyword>
<keyword evidence="7" id="KW-0289">Folate biosynthesis</keyword>
<evidence type="ECO:0000259" key="8">
    <source>
        <dbReference type="PROSITE" id="PS00794"/>
    </source>
</evidence>
<gene>
    <name evidence="9" type="ORF">METZ01_LOCUS57561</name>
</gene>
<proteinExistence type="predicted"/>
<organism evidence="9">
    <name type="scientific">marine metagenome</name>
    <dbReference type="NCBI Taxonomy" id="408172"/>
    <lineage>
        <taxon>unclassified sequences</taxon>
        <taxon>metagenomes</taxon>
        <taxon>ecological metagenomes</taxon>
    </lineage>
</organism>
<dbReference type="AlphaFoldDB" id="A0A381SQP0"/>
<keyword evidence="3" id="KW-0808">Transferase</keyword>
<evidence type="ECO:0000256" key="5">
    <source>
        <dbReference type="ARBA" id="ARBA00022777"/>
    </source>
</evidence>
<evidence type="ECO:0000256" key="2">
    <source>
        <dbReference type="ARBA" id="ARBA00013253"/>
    </source>
</evidence>
<dbReference type="InterPro" id="IPR000550">
    <property type="entry name" value="Hppk"/>
</dbReference>